<dbReference type="Pfam" id="PF01370">
    <property type="entry name" value="Epimerase"/>
    <property type="match status" value="1"/>
</dbReference>
<dbReference type="Proteomes" id="UP000309747">
    <property type="component" value="Unassembled WGS sequence"/>
</dbReference>
<dbReference type="OrthoDB" id="9785826at2"/>
<dbReference type="PRINTS" id="PR00081">
    <property type="entry name" value="GDHRDH"/>
</dbReference>
<protein>
    <submittedName>
        <fullName evidence="2">SDR family NAD(P)-dependent oxidoreductase</fullName>
    </submittedName>
</protein>
<dbReference type="InterPro" id="IPR051468">
    <property type="entry name" value="Fungal_SecMetab_SDRs"/>
</dbReference>
<dbReference type="SUPFAM" id="SSF51735">
    <property type="entry name" value="NAD(P)-binding Rossmann-fold domains"/>
    <property type="match status" value="1"/>
</dbReference>
<dbReference type="GO" id="GO:0005737">
    <property type="term" value="C:cytoplasm"/>
    <property type="evidence" value="ECO:0007669"/>
    <property type="project" value="TreeGrafter"/>
</dbReference>
<keyword evidence="3" id="KW-1185">Reference proteome</keyword>
<dbReference type="PANTHER" id="PTHR43544:SF12">
    <property type="entry name" value="NAD(P)-BINDING ROSSMANN-FOLD SUPERFAMILY PROTEIN"/>
    <property type="match status" value="1"/>
</dbReference>
<gene>
    <name evidence="2" type="ORF">FA743_03570</name>
</gene>
<dbReference type="Pfam" id="PF00106">
    <property type="entry name" value="adh_short"/>
    <property type="match status" value="1"/>
</dbReference>
<comment type="caution">
    <text evidence="2">The sequence shown here is derived from an EMBL/GenBank/DDBJ whole genome shotgun (WGS) entry which is preliminary data.</text>
</comment>
<evidence type="ECO:0000313" key="2">
    <source>
        <dbReference type="EMBL" id="TJZ93313.1"/>
    </source>
</evidence>
<dbReference type="InterPro" id="IPR002347">
    <property type="entry name" value="SDR_fam"/>
</dbReference>
<dbReference type="PANTHER" id="PTHR43544">
    <property type="entry name" value="SHORT-CHAIN DEHYDROGENASE/REDUCTASE"/>
    <property type="match status" value="1"/>
</dbReference>
<accession>A0A4U0RD69</accession>
<sequence length="306" mass="31990">MGGGLRPRCRALFPGLQPRDAGREVRCRGAVSPLLAGPGCRGRAGLCRGRAEGVEDRPAGPPQARPVAGRGAATCAGRLSGAEIVMRALVLGASGGIGAALVARLQAQGAEVTGLSRSRDGLDLTRADTVADHAARLEGQAFDLILNTTGALVIDGHGPEKSMDAVDPQAMAAQFALNAIGPALAIRHFAPLLARDRRAVMASLSARVGSIGDNDLGGWVSYRAAKAAQNQIIRTAAIEYRRRNRHAILVALHPGTVETPLTAKYAARYPTIPPDRSAEALLAVIDGLTPEDTGSFWDWKGARVPW</sequence>
<dbReference type="AlphaFoldDB" id="A0A4U0RD69"/>
<reference evidence="2 3" key="1">
    <citation type="submission" date="2019-04" db="EMBL/GenBank/DDBJ databases">
        <authorList>
            <person name="Li J."/>
        </authorList>
    </citation>
    <scope>NUCLEOTIDE SEQUENCE [LARGE SCALE GENOMIC DNA]</scope>
    <source>
        <strain evidence="2 3">KCTC 42687</strain>
    </source>
</reference>
<dbReference type="GO" id="GO:0016491">
    <property type="term" value="F:oxidoreductase activity"/>
    <property type="evidence" value="ECO:0007669"/>
    <property type="project" value="TreeGrafter"/>
</dbReference>
<dbReference type="InterPro" id="IPR001509">
    <property type="entry name" value="Epimerase_deHydtase"/>
</dbReference>
<name>A0A4U0RD69_9RHOB</name>
<dbReference type="InterPro" id="IPR036291">
    <property type="entry name" value="NAD(P)-bd_dom_sf"/>
</dbReference>
<dbReference type="Gene3D" id="3.40.50.720">
    <property type="entry name" value="NAD(P)-binding Rossmann-like Domain"/>
    <property type="match status" value="1"/>
</dbReference>
<evidence type="ECO:0000259" key="1">
    <source>
        <dbReference type="Pfam" id="PF01370"/>
    </source>
</evidence>
<proteinExistence type="predicted"/>
<dbReference type="EMBL" id="SUNI01000002">
    <property type="protein sequence ID" value="TJZ93313.1"/>
    <property type="molecule type" value="Genomic_DNA"/>
</dbReference>
<feature type="domain" description="NAD-dependent epimerase/dehydratase" evidence="1">
    <location>
        <begin position="88"/>
        <end position="129"/>
    </location>
</feature>
<evidence type="ECO:0000313" key="3">
    <source>
        <dbReference type="Proteomes" id="UP000309747"/>
    </source>
</evidence>
<organism evidence="2 3">
    <name type="scientific">Paracoccus gahaiensis</name>
    <dbReference type="NCBI Taxonomy" id="1706839"/>
    <lineage>
        <taxon>Bacteria</taxon>
        <taxon>Pseudomonadati</taxon>
        <taxon>Pseudomonadota</taxon>
        <taxon>Alphaproteobacteria</taxon>
        <taxon>Rhodobacterales</taxon>
        <taxon>Paracoccaceae</taxon>
        <taxon>Paracoccus</taxon>
    </lineage>
</organism>